<evidence type="ECO:0000256" key="2">
    <source>
        <dbReference type="ARBA" id="ARBA00022490"/>
    </source>
</evidence>
<dbReference type="GO" id="GO:0006749">
    <property type="term" value="P:glutathione metabolic process"/>
    <property type="evidence" value="ECO:0007669"/>
    <property type="project" value="TreeGrafter"/>
</dbReference>
<evidence type="ECO:0000259" key="3">
    <source>
        <dbReference type="PROSITE" id="PS50404"/>
    </source>
</evidence>
<dbReference type="SUPFAM" id="SSF52833">
    <property type="entry name" value="Thioredoxin-like"/>
    <property type="match status" value="1"/>
</dbReference>
<dbReference type="EMBL" id="LGRX02006602">
    <property type="protein sequence ID" value="KAK3276340.1"/>
    <property type="molecule type" value="Genomic_DNA"/>
</dbReference>
<dbReference type="CDD" id="cd00570">
    <property type="entry name" value="GST_N_family"/>
    <property type="match status" value="1"/>
</dbReference>
<dbReference type="Proteomes" id="UP001190700">
    <property type="component" value="Unassembled WGS sequence"/>
</dbReference>
<dbReference type="InterPro" id="IPR036249">
    <property type="entry name" value="Thioredoxin-like_sf"/>
</dbReference>
<comment type="caution">
    <text evidence="5">The sequence shown here is derived from an EMBL/GenBank/DDBJ whole genome shotgun (WGS) entry which is preliminary data.</text>
</comment>
<dbReference type="AlphaFoldDB" id="A0AAE0GDR2"/>
<sequence>MVLLVYGVPVSQPVRAVLFLLELKHLPYKLVTTVPPKDTRTAEFLELNPAGTIPVIDDEGFVLSESHAILGYLCSKHGWTDLYPVDLRERARVDCYLHWHHGNTRALTKILFGPLLRPDLNVAFARPSAVKELTRVMEFLERALSRHNFVVGDSLTIADLSAHTEIAQCLDFGLADLSNFPSILRWIDRVRKLPGYKESHDKMLQRLVGYVDKVKEKKKVIPPKL</sequence>
<evidence type="ECO:0000259" key="4">
    <source>
        <dbReference type="PROSITE" id="PS50405"/>
    </source>
</evidence>
<dbReference type="Pfam" id="PF13417">
    <property type="entry name" value="GST_N_3"/>
    <property type="match status" value="1"/>
</dbReference>
<dbReference type="Pfam" id="PF00043">
    <property type="entry name" value="GST_C"/>
    <property type="match status" value="1"/>
</dbReference>
<dbReference type="PROSITE" id="PS50405">
    <property type="entry name" value="GST_CTER"/>
    <property type="match status" value="1"/>
</dbReference>
<dbReference type="InterPro" id="IPR010987">
    <property type="entry name" value="Glutathione-S-Trfase_C-like"/>
</dbReference>
<dbReference type="PANTHER" id="PTHR43917:SF8">
    <property type="entry name" value="GH16740P-RELATED"/>
    <property type="match status" value="1"/>
</dbReference>
<dbReference type="SFLD" id="SFLDG00358">
    <property type="entry name" value="Main_(cytGST)"/>
    <property type="match status" value="1"/>
</dbReference>
<evidence type="ECO:0000313" key="6">
    <source>
        <dbReference type="Proteomes" id="UP001190700"/>
    </source>
</evidence>
<feature type="domain" description="GST C-terminal" evidence="4">
    <location>
        <begin position="86"/>
        <end position="211"/>
    </location>
</feature>
<comment type="subcellular location">
    <subcellularLocation>
        <location evidence="1">Cytoplasm</location>
    </subcellularLocation>
</comment>
<dbReference type="InterPro" id="IPR004045">
    <property type="entry name" value="Glutathione_S-Trfase_N"/>
</dbReference>
<feature type="domain" description="GST N-terminal" evidence="3">
    <location>
        <begin position="1"/>
        <end position="81"/>
    </location>
</feature>
<proteinExistence type="predicted"/>
<dbReference type="Gene3D" id="3.40.30.10">
    <property type="entry name" value="Glutaredoxin"/>
    <property type="match status" value="1"/>
</dbReference>
<accession>A0AAE0GDR2</accession>
<dbReference type="GO" id="GO:0005737">
    <property type="term" value="C:cytoplasm"/>
    <property type="evidence" value="ECO:0007669"/>
    <property type="project" value="UniProtKB-SubCell"/>
</dbReference>
<protein>
    <recommendedName>
        <fullName evidence="7">Glutathione S-transferase</fullName>
    </recommendedName>
</protein>
<dbReference type="InterPro" id="IPR004046">
    <property type="entry name" value="GST_C"/>
</dbReference>
<gene>
    <name evidence="5" type="ORF">CYMTET_15577</name>
</gene>
<keyword evidence="6" id="KW-1185">Reference proteome</keyword>
<dbReference type="GO" id="GO:0004364">
    <property type="term" value="F:glutathione transferase activity"/>
    <property type="evidence" value="ECO:0007669"/>
    <property type="project" value="TreeGrafter"/>
</dbReference>
<evidence type="ECO:0008006" key="7">
    <source>
        <dbReference type="Google" id="ProtNLM"/>
    </source>
</evidence>
<dbReference type="PROSITE" id="PS50404">
    <property type="entry name" value="GST_NTER"/>
    <property type="match status" value="1"/>
</dbReference>
<dbReference type="InterPro" id="IPR040079">
    <property type="entry name" value="Glutathione_S-Trfase"/>
</dbReference>
<dbReference type="InterPro" id="IPR036282">
    <property type="entry name" value="Glutathione-S-Trfase_C_sf"/>
</dbReference>
<keyword evidence="2" id="KW-0963">Cytoplasm</keyword>
<dbReference type="PANTHER" id="PTHR43917">
    <property type="match status" value="1"/>
</dbReference>
<dbReference type="SUPFAM" id="SSF47616">
    <property type="entry name" value="GST C-terminal domain-like"/>
    <property type="match status" value="1"/>
</dbReference>
<dbReference type="Gene3D" id="1.20.1050.10">
    <property type="match status" value="1"/>
</dbReference>
<name>A0AAE0GDR2_9CHLO</name>
<dbReference type="InterPro" id="IPR051369">
    <property type="entry name" value="GST_Theta"/>
</dbReference>
<dbReference type="SFLD" id="SFLDS00019">
    <property type="entry name" value="Glutathione_Transferase_(cytos"/>
    <property type="match status" value="1"/>
</dbReference>
<organism evidence="5 6">
    <name type="scientific">Cymbomonas tetramitiformis</name>
    <dbReference type="NCBI Taxonomy" id="36881"/>
    <lineage>
        <taxon>Eukaryota</taxon>
        <taxon>Viridiplantae</taxon>
        <taxon>Chlorophyta</taxon>
        <taxon>Pyramimonadophyceae</taxon>
        <taxon>Pyramimonadales</taxon>
        <taxon>Pyramimonadaceae</taxon>
        <taxon>Cymbomonas</taxon>
    </lineage>
</organism>
<evidence type="ECO:0000313" key="5">
    <source>
        <dbReference type="EMBL" id="KAK3276340.1"/>
    </source>
</evidence>
<reference evidence="5 6" key="1">
    <citation type="journal article" date="2015" name="Genome Biol. Evol.">
        <title>Comparative Genomics of a Bacterivorous Green Alga Reveals Evolutionary Causalities and Consequences of Phago-Mixotrophic Mode of Nutrition.</title>
        <authorList>
            <person name="Burns J.A."/>
            <person name="Paasch A."/>
            <person name="Narechania A."/>
            <person name="Kim E."/>
        </authorList>
    </citation>
    <scope>NUCLEOTIDE SEQUENCE [LARGE SCALE GENOMIC DNA]</scope>
    <source>
        <strain evidence="5 6">PLY_AMNH</strain>
    </source>
</reference>
<evidence type="ECO:0000256" key="1">
    <source>
        <dbReference type="ARBA" id="ARBA00004496"/>
    </source>
</evidence>